<reference evidence="1" key="1">
    <citation type="submission" date="2020-12" db="EMBL/GenBank/DDBJ databases">
        <title>Devosia sp. MSA67 isolated from Mo River.</title>
        <authorList>
            <person name="Ma F."/>
            <person name="Zi Z."/>
        </authorList>
    </citation>
    <scope>NUCLEOTIDE SEQUENCE</scope>
    <source>
        <strain evidence="1">MSA67</strain>
    </source>
</reference>
<name>A0A934MN60_9HYPH</name>
<keyword evidence="2" id="KW-1185">Reference proteome</keyword>
<gene>
    <name evidence="1" type="ORF">JEQ47_17050</name>
</gene>
<sequence length="64" mass="7509">MNAHMHHPAHQDMESIARDASLYDWLIDRSRARRPDTIPGHLHADLGLAPRERQRDWSGWRPFG</sequence>
<dbReference type="EMBL" id="JAEKMH010000004">
    <property type="protein sequence ID" value="MBJ3786436.1"/>
    <property type="molecule type" value="Genomic_DNA"/>
</dbReference>
<accession>A0A934MN60</accession>
<evidence type="ECO:0000313" key="2">
    <source>
        <dbReference type="Proteomes" id="UP000602124"/>
    </source>
</evidence>
<protein>
    <submittedName>
        <fullName evidence="1">Uncharacterized protein</fullName>
    </submittedName>
</protein>
<organism evidence="1 2">
    <name type="scientific">Devosia sediminis</name>
    <dbReference type="NCBI Taxonomy" id="2798801"/>
    <lineage>
        <taxon>Bacteria</taxon>
        <taxon>Pseudomonadati</taxon>
        <taxon>Pseudomonadota</taxon>
        <taxon>Alphaproteobacteria</taxon>
        <taxon>Hyphomicrobiales</taxon>
        <taxon>Devosiaceae</taxon>
        <taxon>Devosia</taxon>
    </lineage>
</organism>
<comment type="caution">
    <text evidence="1">The sequence shown here is derived from an EMBL/GenBank/DDBJ whole genome shotgun (WGS) entry which is preliminary data.</text>
</comment>
<proteinExistence type="predicted"/>
<dbReference type="AlphaFoldDB" id="A0A934MN60"/>
<evidence type="ECO:0000313" key="1">
    <source>
        <dbReference type="EMBL" id="MBJ3786436.1"/>
    </source>
</evidence>
<dbReference type="Proteomes" id="UP000602124">
    <property type="component" value="Unassembled WGS sequence"/>
</dbReference>
<dbReference type="RefSeq" id="WP_198877623.1">
    <property type="nucleotide sequence ID" value="NZ_JAEKMH010000004.1"/>
</dbReference>